<dbReference type="Gene3D" id="3.30.565.10">
    <property type="entry name" value="Histidine kinase-like ATPase, C-terminal domain"/>
    <property type="match status" value="1"/>
</dbReference>
<feature type="transmembrane region" description="Helical" evidence="17">
    <location>
        <begin position="299"/>
        <end position="317"/>
    </location>
</feature>
<keyword evidence="4" id="KW-1003">Cell membrane</keyword>
<evidence type="ECO:0000256" key="17">
    <source>
        <dbReference type="SAM" id="Phobius"/>
    </source>
</evidence>
<dbReference type="PRINTS" id="PR00344">
    <property type="entry name" value="BCTRLSENSOR"/>
</dbReference>
<dbReference type="Proteomes" id="UP000243488">
    <property type="component" value="Chromosome"/>
</dbReference>
<comment type="catalytic activity">
    <reaction evidence="1">
        <text>ATP + protein L-histidine = ADP + protein N-phospho-L-histidine.</text>
        <dbReference type="EC" id="2.7.13.3"/>
    </reaction>
</comment>
<evidence type="ECO:0000256" key="12">
    <source>
        <dbReference type="ARBA" id="ARBA00022989"/>
    </source>
</evidence>
<dbReference type="RefSeq" id="WP_080049516.1">
    <property type="nucleotide sequence ID" value="NZ_CP020100.1"/>
</dbReference>
<dbReference type="EMBL" id="CP020100">
    <property type="protein sequence ID" value="AQZ94663.1"/>
    <property type="molecule type" value="Genomic_DNA"/>
</dbReference>
<gene>
    <name evidence="19" type="ORF">BVH74_07830</name>
</gene>
<evidence type="ECO:0000256" key="13">
    <source>
        <dbReference type="ARBA" id="ARBA00023012"/>
    </source>
</evidence>
<dbReference type="FunFam" id="1.10.287.130:FF:000049">
    <property type="entry name" value="C4-dicarboxylate transport sensor protein DctB"/>
    <property type="match status" value="1"/>
</dbReference>
<dbReference type="PANTHER" id="PTHR43065:SF46">
    <property type="entry name" value="C4-DICARBOXYLATE TRANSPORT SENSOR PROTEIN DCTB"/>
    <property type="match status" value="1"/>
</dbReference>
<evidence type="ECO:0000313" key="19">
    <source>
        <dbReference type="EMBL" id="AQZ94663.1"/>
    </source>
</evidence>
<dbReference type="PROSITE" id="PS50109">
    <property type="entry name" value="HIS_KIN"/>
    <property type="match status" value="1"/>
</dbReference>
<dbReference type="AlphaFoldDB" id="A0A1V0B405"/>
<protein>
    <recommendedName>
        <fullName evidence="15">C4-dicarboxylate transport sensor protein DctB</fullName>
        <ecNumber evidence="3">2.7.13.3</ecNumber>
    </recommendedName>
</protein>
<dbReference type="Pfam" id="PF02518">
    <property type="entry name" value="HATPase_c"/>
    <property type="match status" value="1"/>
</dbReference>
<evidence type="ECO:0000256" key="16">
    <source>
        <dbReference type="SAM" id="Coils"/>
    </source>
</evidence>
<keyword evidence="11" id="KW-0067">ATP-binding</keyword>
<evidence type="ECO:0000256" key="11">
    <source>
        <dbReference type="ARBA" id="ARBA00022840"/>
    </source>
</evidence>
<evidence type="ECO:0000313" key="20">
    <source>
        <dbReference type="Proteomes" id="UP000243488"/>
    </source>
</evidence>
<dbReference type="PANTHER" id="PTHR43065">
    <property type="entry name" value="SENSOR HISTIDINE KINASE"/>
    <property type="match status" value="1"/>
</dbReference>
<keyword evidence="10 19" id="KW-0418">Kinase</keyword>
<dbReference type="SMART" id="SM00388">
    <property type="entry name" value="HisKA"/>
    <property type="match status" value="1"/>
</dbReference>
<organism evidence="19 20">
    <name type="scientific">Halopseudomonas phragmitis</name>
    <dbReference type="NCBI Taxonomy" id="1931241"/>
    <lineage>
        <taxon>Bacteria</taxon>
        <taxon>Pseudomonadati</taxon>
        <taxon>Pseudomonadota</taxon>
        <taxon>Gammaproteobacteria</taxon>
        <taxon>Pseudomonadales</taxon>
        <taxon>Pseudomonadaceae</taxon>
        <taxon>Halopseudomonas</taxon>
    </lineage>
</organism>
<reference evidence="19 20" key="1">
    <citation type="submission" date="2017-03" db="EMBL/GenBank/DDBJ databases">
        <title>Complete genome sequence of the novel DNRA strain Pseudomonas sp. S-6-2 isolated from Chinese polluted river sediment. Journal of Biotechnology.</title>
        <authorList>
            <person name="Li J."/>
            <person name="Xiang F."/>
            <person name="Wang L."/>
            <person name="Xi L."/>
            <person name="Liu J."/>
        </authorList>
    </citation>
    <scope>NUCLEOTIDE SEQUENCE [LARGE SCALE GENOMIC DNA]</scope>
    <source>
        <strain evidence="19 20">S-6-2</strain>
    </source>
</reference>
<dbReference type="PIRSF" id="PIRSF036431">
    <property type="entry name" value="STHK_DctB"/>
    <property type="match status" value="1"/>
</dbReference>
<evidence type="ECO:0000256" key="4">
    <source>
        <dbReference type="ARBA" id="ARBA00022475"/>
    </source>
</evidence>
<feature type="coiled-coil region" evidence="16">
    <location>
        <begin position="345"/>
        <end position="379"/>
    </location>
</feature>
<evidence type="ECO:0000259" key="18">
    <source>
        <dbReference type="PROSITE" id="PS50109"/>
    </source>
</evidence>
<evidence type="ECO:0000256" key="9">
    <source>
        <dbReference type="ARBA" id="ARBA00022741"/>
    </source>
</evidence>
<dbReference type="STRING" id="1931241.BVH74_07830"/>
<dbReference type="KEGG" id="ppha:BVH74_07830"/>
<dbReference type="EC" id="2.7.13.3" evidence="3"/>
<name>A0A1V0B405_9GAMM</name>
<keyword evidence="16" id="KW-0175">Coiled coil</keyword>
<dbReference type="Gene3D" id="1.10.287.130">
    <property type="match status" value="1"/>
</dbReference>
<keyword evidence="5" id="KW-0997">Cell inner membrane</keyword>
<evidence type="ECO:0000256" key="8">
    <source>
        <dbReference type="ARBA" id="ARBA00022692"/>
    </source>
</evidence>
<dbReference type="Pfam" id="PF00512">
    <property type="entry name" value="HisKA"/>
    <property type="match status" value="1"/>
</dbReference>
<accession>A0A1V0B405</accession>
<dbReference type="InterPro" id="IPR029151">
    <property type="entry name" value="Sensor-like_sf"/>
</dbReference>
<keyword evidence="9" id="KW-0547">Nucleotide-binding</keyword>
<evidence type="ECO:0000256" key="14">
    <source>
        <dbReference type="ARBA" id="ARBA00023136"/>
    </source>
</evidence>
<dbReference type="InterPro" id="IPR005467">
    <property type="entry name" value="His_kinase_dom"/>
</dbReference>
<dbReference type="CDD" id="cd00082">
    <property type="entry name" value="HisKA"/>
    <property type="match status" value="1"/>
</dbReference>
<keyword evidence="20" id="KW-1185">Reference proteome</keyword>
<dbReference type="SUPFAM" id="SSF47384">
    <property type="entry name" value="Homodimeric domain of signal transducing histidine kinase"/>
    <property type="match status" value="1"/>
</dbReference>
<keyword evidence="14 17" id="KW-0472">Membrane</keyword>
<keyword evidence="13" id="KW-0902">Two-component regulatory system</keyword>
<evidence type="ECO:0000256" key="6">
    <source>
        <dbReference type="ARBA" id="ARBA00022553"/>
    </source>
</evidence>
<dbReference type="SUPFAM" id="SSF103190">
    <property type="entry name" value="Sensory domain-like"/>
    <property type="match status" value="1"/>
</dbReference>
<evidence type="ECO:0000256" key="15">
    <source>
        <dbReference type="ARBA" id="ARBA00073143"/>
    </source>
</evidence>
<dbReference type="InterPro" id="IPR036890">
    <property type="entry name" value="HATPase_C_sf"/>
</dbReference>
<dbReference type="InterPro" id="IPR036097">
    <property type="entry name" value="HisK_dim/P_sf"/>
</dbReference>
<comment type="subcellular location">
    <subcellularLocation>
        <location evidence="2">Cell inner membrane</location>
        <topology evidence="2">Multi-pass membrane protein</topology>
    </subcellularLocation>
</comment>
<dbReference type="GO" id="GO:0000155">
    <property type="term" value="F:phosphorelay sensor kinase activity"/>
    <property type="evidence" value="ECO:0007669"/>
    <property type="project" value="InterPro"/>
</dbReference>
<feature type="domain" description="Histidine kinase" evidence="18">
    <location>
        <begin position="388"/>
        <end position="600"/>
    </location>
</feature>
<keyword evidence="6" id="KW-0597">Phosphoprotein</keyword>
<dbReference type="SUPFAM" id="SSF55874">
    <property type="entry name" value="ATPase domain of HSP90 chaperone/DNA topoisomerase II/histidine kinase"/>
    <property type="match status" value="1"/>
</dbReference>
<evidence type="ECO:0000256" key="1">
    <source>
        <dbReference type="ARBA" id="ARBA00000085"/>
    </source>
</evidence>
<proteinExistence type="predicted"/>
<dbReference type="InterPro" id="IPR004358">
    <property type="entry name" value="Sig_transdc_His_kin-like_C"/>
</dbReference>
<evidence type="ECO:0000256" key="7">
    <source>
        <dbReference type="ARBA" id="ARBA00022679"/>
    </source>
</evidence>
<evidence type="ECO:0000256" key="3">
    <source>
        <dbReference type="ARBA" id="ARBA00012438"/>
    </source>
</evidence>
<keyword evidence="8 17" id="KW-0812">Transmembrane</keyword>
<sequence length="606" mass="68251">MNYRIWLPLSILLSSLLAWQLGGLFGYRQLERESREDAFRYGQLLGNEIKRYEPIVALAAQHPLLAETLRRPDDAPLILEANLIMQLMATIVASSDVYLLDPQGLVIAASNYQQQDSFIAQDLSYRPYFIDALAQHQGQFYFALGTTSAVRGLYFAYPILADQQAIGVIAMKVQVDELEAQWRRPSASPATEMLVLDNYGISFLASRPEWLYQAFEPLTKAQRERLASERRYADQPLPVLPLRRLGQPLGSTALSERLQIDENGSWREYLRVRHEVAEQGWSLNVLVETTPVRWVRLRFVLGALVLLTGVLSIGLYLRERYRREAELAERGVQLEQRVAERTADLKTSNQQLRAEIAERQRAEHELKATQQELIQAAKLAVLGQMSAGLNHELNQPLTALQGYASNSRRFLQRGDTAMVEANLGEILALCEKMAELIRQFKVFARKSEGLPSQVDLRLPIDAALKLLFSRNDGATPEIHWQRPEQPVMVHGDLIRIEQVMVNLLSNAVQAVDGSAQPRIDIDLHLYDDQVECRVRDNGPGLPANSEQVFEPFFTTKPLKQGLGLGLSISRQISEALGGSLVGQNRAEGGAEFIMTLRRRQANENPA</sequence>
<dbReference type="InterPro" id="IPR017055">
    <property type="entry name" value="Sig_transdc_His_kinase_DctB"/>
</dbReference>
<dbReference type="Gene3D" id="3.30.450.20">
    <property type="entry name" value="PAS domain"/>
    <property type="match status" value="2"/>
</dbReference>
<keyword evidence="7" id="KW-0808">Transferase</keyword>
<evidence type="ECO:0000256" key="5">
    <source>
        <dbReference type="ARBA" id="ARBA00022519"/>
    </source>
</evidence>
<dbReference type="InterPro" id="IPR003661">
    <property type="entry name" value="HisK_dim/P_dom"/>
</dbReference>
<evidence type="ECO:0000256" key="10">
    <source>
        <dbReference type="ARBA" id="ARBA00022777"/>
    </source>
</evidence>
<keyword evidence="12 17" id="KW-1133">Transmembrane helix</keyword>
<evidence type="ECO:0000256" key="2">
    <source>
        <dbReference type="ARBA" id="ARBA00004429"/>
    </source>
</evidence>
<dbReference type="GO" id="GO:0005886">
    <property type="term" value="C:plasma membrane"/>
    <property type="evidence" value="ECO:0007669"/>
    <property type="project" value="UniProtKB-SubCell"/>
</dbReference>
<dbReference type="SMART" id="SM00387">
    <property type="entry name" value="HATPase_c"/>
    <property type="match status" value="1"/>
</dbReference>
<dbReference type="GO" id="GO:0005524">
    <property type="term" value="F:ATP binding"/>
    <property type="evidence" value="ECO:0007669"/>
    <property type="project" value="UniProtKB-KW"/>
</dbReference>
<dbReference type="InterPro" id="IPR003594">
    <property type="entry name" value="HATPase_dom"/>
</dbReference>